<feature type="domain" description="Cytochrome c assembly protein" evidence="4">
    <location>
        <begin position="62"/>
        <end position="272"/>
    </location>
</feature>
<dbReference type="PRINTS" id="PR01410">
    <property type="entry name" value="CCBIOGENESIS"/>
</dbReference>
<dbReference type="GO" id="GO:0016020">
    <property type="term" value="C:membrane"/>
    <property type="evidence" value="ECO:0007669"/>
    <property type="project" value="InterPro"/>
</dbReference>
<organism evidence="5">
    <name type="scientific">Ophirina amphinema</name>
    <dbReference type="NCBI Taxonomy" id="2108040"/>
    <lineage>
        <taxon>Eukaryota</taxon>
        <taxon>Discoba</taxon>
        <taxon>Jakobida</taxon>
        <taxon>Ophirinina</taxon>
        <taxon>Ophirinidae</taxon>
        <taxon>Ophirina</taxon>
    </lineage>
</organism>
<evidence type="ECO:0000259" key="4">
    <source>
        <dbReference type="Pfam" id="PF01578"/>
    </source>
</evidence>
<accession>A0A348AYV3</accession>
<dbReference type="GO" id="GO:0016829">
    <property type="term" value="F:lyase activity"/>
    <property type="evidence" value="ECO:0007669"/>
    <property type="project" value="UniProtKB-KW"/>
</dbReference>
<feature type="transmembrane region" description="Helical" evidence="3">
    <location>
        <begin position="69"/>
        <end position="87"/>
    </location>
</feature>
<evidence type="ECO:0000256" key="1">
    <source>
        <dbReference type="ARBA" id="ARBA00009186"/>
    </source>
</evidence>
<feature type="transmembrane region" description="Helical" evidence="3">
    <location>
        <begin position="155"/>
        <end position="177"/>
    </location>
</feature>
<feature type="transmembrane region" description="Helical" evidence="3">
    <location>
        <begin position="542"/>
        <end position="565"/>
    </location>
</feature>
<evidence type="ECO:0000256" key="3">
    <source>
        <dbReference type="SAM" id="Phobius"/>
    </source>
</evidence>
<comment type="similarity">
    <text evidence="1">Belongs to the CcmF/CycK/Ccl1/NrfE/CcsA family.</text>
</comment>
<dbReference type="InterPro" id="IPR003567">
    <property type="entry name" value="Cyt_c_biogenesis"/>
</dbReference>
<keyword evidence="3" id="KW-0812">Transmembrane</keyword>
<reference evidence="5" key="1">
    <citation type="journal article" date="2018" name="Sci. Rep.">
        <title>Ophirina amphinema n. gen., n. sp., a New Deeply Branching Discobid with Phylogenetic Affinity to Jakobids.</title>
        <authorList>
            <person name="Yabuki A."/>
            <person name="Gyaltshen Y."/>
            <person name="Heiss A.A."/>
            <person name="Fujikura K."/>
            <person name="Kim E."/>
        </authorList>
    </citation>
    <scope>NUCLEOTIDE SEQUENCE</scope>
    <source>
        <strain evidence="5">JB</strain>
    </source>
</reference>
<keyword evidence="5" id="KW-0456">Lyase</keyword>
<dbReference type="Pfam" id="PF01578">
    <property type="entry name" value="Cytochrom_C_asm"/>
    <property type="match status" value="1"/>
</dbReference>
<dbReference type="PANTHER" id="PTHR43653:SF4">
    <property type="entry name" value="CYTOCHROME C BIOGENESIS CCMF N-TERMINAL-LIKE MITOCHONDRIAL PROTEIN 1-RELATED"/>
    <property type="match status" value="1"/>
</dbReference>
<dbReference type="GO" id="GO:0020037">
    <property type="term" value="F:heme binding"/>
    <property type="evidence" value="ECO:0007669"/>
    <property type="project" value="InterPro"/>
</dbReference>
<feature type="transmembrane region" description="Helical" evidence="3">
    <location>
        <begin position="189"/>
        <end position="212"/>
    </location>
</feature>
<dbReference type="AlphaFoldDB" id="A0A348AYV3"/>
<keyword evidence="5" id="KW-0496">Mitochondrion</keyword>
<geneLocation type="mitochondrion" evidence="5"/>
<feature type="transmembrane region" description="Helical" evidence="3">
    <location>
        <begin position="327"/>
        <end position="348"/>
    </location>
</feature>
<dbReference type="GO" id="GO:0015232">
    <property type="term" value="F:heme transmembrane transporter activity"/>
    <property type="evidence" value="ECO:0007669"/>
    <property type="project" value="InterPro"/>
</dbReference>
<feature type="transmembrane region" description="Helical" evidence="3">
    <location>
        <begin position="421"/>
        <end position="439"/>
    </location>
</feature>
<feature type="transmembrane region" description="Helical" evidence="3">
    <location>
        <begin position="292"/>
        <end position="315"/>
    </location>
</feature>
<sequence>MALNVYVPTCKYGSLCGYDALYCWVIFFFTKLTCLSFLGDLNNTLYFPSQYDLLFYKLSNLWGSHEGSLLVWLFSILIVGYICHLVMTKFDNLSCFWTLFFPYLLSTYLFYRYCLSYYISTAIFNGTDLVSSGVTNFCVDGFNISPLLHDTLMGIHPLILFFSYGAIFFGIVISRSVILDRKNSETKLVFIWILITWCLLSIAIALGSYWAYYELGWGGWWFWDPVENYSAVPWFLLTGCLHYFKNMRAQAVSLIIALVVLTNLIGVLSIRYGLSSQSVHSFADSSISSYEFYYLILFILSVSIANLVKSTFTSFKSSLSTQTTSLIYLLFISFGLLLIAFTTGAGYYNTFSNFTSHLNALFFCSSIVLIYLAILNTVSKLSLKSVTVSVIMLSAGLVYPLFSSIFFLILLAAAFMVYKKFRLTTLAHFIIGLLFIFSVSSTFAETSIQTVVDFLQFFSFSKDSKIIQVDCVYPLVFTDEICQGYTLFEIACDKYKALMPSNYYFPLDGQKHISPSVLTDLCKDQHFSLIASNMLDGCCLKLMFHSTISFVWSFILSLAGLYFLYLKNVFK</sequence>
<evidence type="ECO:0000313" key="5">
    <source>
        <dbReference type="EMBL" id="BBD14171.1"/>
    </source>
</evidence>
<keyword evidence="2" id="KW-0201">Cytochrome c-type biogenesis</keyword>
<feature type="transmembrane region" description="Helical" evidence="3">
    <location>
        <begin position="94"/>
        <end position="111"/>
    </location>
</feature>
<feature type="transmembrane region" description="Helical" evidence="3">
    <location>
        <begin position="251"/>
        <end position="272"/>
    </location>
</feature>
<gene>
    <name evidence="5" type="primary">ccmF</name>
</gene>
<feature type="transmembrane region" description="Helical" evidence="3">
    <location>
        <begin position="360"/>
        <end position="378"/>
    </location>
</feature>
<keyword evidence="3" id="KW-0472">Membrane</keyword>
<keyword evidence="3" id="KW-1133">Transmembrane helix</keyword>
<dbReference type="GO" id="GO:0017004">
    <property type="term" value="P:cytochrome complex assembly"/>
    <property type="evidence" value="ECO:0007669"/>
    <property type="project" value="UniProtKB-KW"/>
</dbReference>
<proteinExistence type="inferred from homology"/>
<protein>
    <submittedName>
        <fullName evidence="5">Heme lyase</fullName>
    </submittedName>
</protein>
<feature type="transmembrane region" description="Helical" evidence="3">
    <location>
        <begin position="390"/>
        <end position="415"/>
    </location>
</feature>
<feature type="transmembrane region" description="Helical" evidence="3">
    <location>
        <begin position="21"/>
        <end position="39"/>
    </location>
</feature>
<dbReference type="EMBL" id="LC369600">
    <property type="protein sequence ID" value="BBD14171.1"/>
    <property type="molecule type" value="Genomic_DNA"/>
</dbReference>
<name>A0A348AYV3_9EUKA</name>
<evidence type="ECO:0000256" key="2">
    <source>
        <dbReference type="ARBA" id="ARBA00022748"/>
    </source>
</evidence>
<dbReference type="PANTHER" id="PTHR43653">
    <property type="entry name" value="CYTOCHROME C ASSEMBLY PROTEIN-RELATED"/>
    <property type="match status" value="1"/>
</dbReference>
<dbReference type="InterPro" id="IPR002541">
    <property type="entry name" value="Cyt_c_assembly"/>
</dbReference>